<dbReference type="InterPro" id="IPR034236">
    <property type="entry name" value="CuRO_CcO_Caa3_II"/>
</dbReference>
<dbReference type="InterPro" id="IPR036257">
    <property type="entry name" value="Cyt_c_oxidase_su2_TM_sf"/>
</dbReference>
<keyword evidence="12 18" id="KW-0186">Copper</keyword>
<dbReference type="PROSITE" id="PS51257">
    <property type="entry name" value="PROKAR_LIPOPROTEIN"/>
    <property type="match status" value="1"/>
</dbReference>
<dbReference type="InterPro" id="IPR002429">
    <property type="entry name" value="CcO_II-like_C"/>
</dbReference>
<proteinExistence type="inferred from homology"/>
<dbReference type="SUPFAM" id="SSF81464">
    <property type="entry name" value="Cytochrome c oxidase subunit II-like, transmembrane region"/>
    <property type="match status" value="1"/>
</dbReference>
<keyword evidence="3 17" id="KW-0813">Transport</keyword>
<dbReference type="PANTHER" id="PTHR22888:SF10">
    <property type="entry name" value="CYTOCHROME C OXIDASE SUBUNIT 2"/>
    <property type="match status" value="1"/>
</dbReference>
<evidence type="ECO:0000256" key="18">
    <source>
        <dbReference type="RuleBase" id="RU004024"/>
    </source>
</evidence>
<evidence type="ECO:0000313" key="23">
    <source>
        <dbReference type="EMBL" id="PWA13378.1"/>
    </source>
</evidence>
<evidence type="ECO:0000256" key="15">
    <source>
        <dbReference type="ARBA" id="ARBA00047816"/>
    </source>
</evidence>
<dbReference type="PROSITE" id="PS00078">
    <property type="entry name" value="COX2"/>
    <property type="match status" value="1"/>
</dbReference>
<evidence type="ECO:0000256" key="12">
    <source>
        <dbReference type="ARBA" id="ARBA00023008"/>
    </source>
</evidence>
<feature type="domain" description="Cytochrome oxidase subunit II copper A binding" evidence="20">
    <location>
        <begin position="125"/>
        <end position="237"/>
    </location>
</feature>
<dbReference type="GO" id="GO:0005507">
    <property type="term" value="F:copper ion binding"/>
    <property type="evidence" value="ECO:0007669"/>
    <property type="project" value="InterPro"/>
</dbReference>
<name>A0A2U1K8E1_9BACI</name>
<comment type="catalytic activity">
    <reaction evidence="15 18">
        <text>4 Fe(II)-[cytochrome c] + O2 + 8 H(+)(in) = 4 Fe(III)-[cytochrome c] + 2 H2O + 4 H(+)(out)</text>
        <dbReference type="Rhea" id="RHEA:11436"/>
        <dbReference type="Rhea" id="RHEA-COMP:10350"/>
        <dbReference type="Rhea" id="RHEA-COMP:14399"/>
        <dbReference type="ChEBI" id="CHEBI:15377"/>
        <dbReference type="ChEBI" id="CHEBI:15378"/>
        <dbReference type="ChEBI" id="CHEBI:15379"/>
        <dbReference type="ChEBI" id="CHEBI:29033"/>
        <dbReference type="ChEBI" id="CHEBI:29034"/>
        <dbReference type="EC" id="7.1.1.9"/>
    </reaction>
</comment>
<evidence type="ECO:0000256" key="10">
    <source>
        <dbReference type="ARBA" id="ARBA00022989"/>
    </source>
</evidence>
<dbReference type="PROSITE" id="PS50999">
    <property type="entry name" value="COX2_TM"/>
    <property type="match status" value="1"/>
</dbReference>
<keyword evidence="10 19" id="KW-1133">Transmembrane helix</keyword>
<evidence type="ECO:0000259" key="20">
    <source>
        <dbReference type="PROSITE" id="PS50857"/>
    </source>
</evidence>
<dbReference type="InterPro" id="IPR011759">
    <property type="entry name" value="Cyt_c_oxidase_su2_TM_dom"/>
</dbReference>
<keyword evidence="4 16" id="KW-0349">Heme</keyword>
<dbReference type="PROSITE" id="PS50857">
    <property type="entry name" value="COX2_CUA"/>
    <property type="match status" value="1"/>
</dbReference>
<dbReference type="CDD" id="cd04213">
    <property type="entry name" value="CuRO_CcO_Caa3_II"/>
    <property type="match status" value="1"/>
</dbReference>
<dbReference type="GO" id="GO:0042773">
    <property type="term" value="P:ATP synthesis coupled electron transport"/>
    <property type="evidence" value="ECO:0007669"/>
    <property type="project" value="TreeGrafter"/>
</dbReference>
<keyword evidence="5 17" id="KW-0679">Respiratory chain</keyword>
<dbReference type="Gene3D" id="2.60.40.420">
    <property type="entry name" value="Cupredoxins - blue copper proteins"/>
    <property type="match status" value="1"/>
</dbReference>
<dbReference type="AlphaFoldDB" id="A0A2U1K8E1"/>
<comment type="caution">
    <text evidence="23">The sequence shown here is derived from an EMBL/GenBank/DDBJ whole genome shotgun (WGS) entry which is preliminary data.</text>
</comment>
<comment type="function">
    <text evidence="14 18">Subunits I and II form the functional core of the enzyme complex. Electrons originating in cytochrome c are transferred via heme a and Cu(A) to the binuclear center formed by heme a3 and Cu(B).</text>
</comment>
<keyword evidence="9 17" id="KW-0249">Electron transport</keyword>
<feature type="domain" description="Cytochrome c" evidence="22">
    <location>
        <begin position="248"/>
        <end position="337"/>
    </location>
</feature>
<dbReference type="Gene3D" id="1.10.287.90">
    <property type="match status" value="1"/>
</dbReference>
<dbReference type="EC" id="7.1.1.9" evidence="18"/>
<gene>
    <name evidence="23" type="primary">coxB</name>
    <name evidence="23" type="ORF">DCC39_00355</name>
</gene>
<dbReference type="InterPro" id="IPR009056">
    <property type="entry name" value="Cyt_c-like_dom"/>
</dbReference>
<dbReference type="EMBL" id="QCZG01000001">
    <property type="protein sequence ID" value="PWA13378.1"/>
    <property type="molecule type" value="Genomic_DNA"/>
</dbReference>
<dbReference type="NCBIfam" id="TIGR02866">
    <property type="entry name" value="CoxB"/>
    <property type="match status" value="1"/>
</dbReference>
<comment type="similarity">
    <text evidence="2 17">Belongs to the cytochrome c oxidase subunit 2 family.</text>
</comment>
<evidence type="ECO:0000313" key="24">
    <source>
        <dbReference type="Proteomes" id="UP000245998"/>
    </source>
</evidence>
<dbReference type="InterPro" id="IPR036909">
    <property type="entry name" value="Cyt_c-like_dom_sf"/>
</dbReference>
<sequence length="340" mass="37809">MKKMLRLIPVPIFGFLLLMLAGCGEENLSALRPKGTGAKIQFDLMMLSIYIMIGVFLVVAIIFTYVILKYRKRRGEEDVIPEQVEGNTTLEVLWTAIPILLLLILAIPTVLATFTLAAEAPEDDKDTLKVEVTAHQYWWDFNYPGLDFNTSQDLYIPVGEKVYFDLTSNDVIHSFWIPALSGKMDTNPGLKNSMWIEAKEPGVYKGKCAELCGPSHALMDFKVIALERDDFDAWADKMKNAKAKADTEAAQAGEEVFKQSCISCHAVGEEGGNLAPNLTNFGDRETLAGFLDVTDENIADWIKDPQSLKPANSMPGFGNDLSDDEINSLVAYLKEQKINQ</sequence>
<dbReference type="PROSITE" id="PS51007">
    <property type="entry name" value="CYTC"/>
    <property type="match status" value="1"/>
</dbReference>
<dbReference type="GO" id="GO:0004129">
    <property type="term" value="F:cytochrome-c oxidase activity"/>
    <property type="evidence" value="ECO:0007669"/>
    <property type="project" value="UniProtKB-EC"/>
</dbReference>
<dbReference type="OrthoDB" id="9781261at2"/>
<dbReference type="InterPro" id="IPR001505">
    <property type="entry name" value="Copper_CuA"/>
</dbReference>
<feature type="transmembrane region" description="Helical" evidence="19">
    <location>
        <begin position="47"/>
        <end position="68"/>
    </location>
</feature>
<keyword evidence="8" id="KW-1278">Translocase</keyword>
<dbReference type="SUPFAM" id="SSF46626">
    <property type="entry name" value="Cytochrome c"/>
    <property type="match status" value="1"/>
</dbReference>
<feature type="transmembrane region" description="Helical" evidence="19">
    <location>
        <begin position="89"/>
        <end position="111"/>
    </location>
</feature>
<dbReference type="SUPFAM" id="SSF49503">
    <property type="entry name" value="Cupredoxins"/>
    <property type="match status" value="1"/>
</dbReference>
<dbReference type="PRINTS" id="PR01166">
    <property type="entry name" value="CYCOXIDASEII"/>
</dbReference>
<evidence type="ECO:0000256" key="1">
    <source>
        <dbReference type="ARBA" id="ARBA00004141"/>
    </source>
</evidence>
<evidence type="ECO:0000256" key="11">
    <source>
        <dbReference type="ARBA" id="ARBA00023004"/>
    </source>
</evidence>
<evidence type="ECO:0000256" key="6">
    <source>
        <dbReference type="ARBA" id="ARBA00022692"/>
    </source>
</evidence>
<dbReference type="Proteomes" id="UP000245998">
    <property type="component" value="Unassembled WGS sequence"/>
</dbReference>
<feature type="domain" description="Cytochrome oxidase subunit II transmembrane region profile" evidence="21">
    <location>
        <begin position="22"/>
        <end position="120"/>
    </location>
</feature>
<keyword evidence="24" id="KW-1185">Reference proteome</keyword>
<evidence type="ECO:0000256" key="7">
    <source>
        <dbReference type="ARBA" id="ARBA00022723"/>
    </source>
</evidence>
<dbReference type="InterPro" id="IPR008972">
    <property type="entry name" value="Cupredoxin"/>
</dbReference>
<dbReference type="InterPro" id="IPR045187">
    <property type="entry name" value="CcO_II"/>
</dbReference>
<dbReference type="Pfam" id="PF00116">
    <property type="entry name" value="COX2"/>
    <property type="match status" value="1"/>
</dbReference>
<evidence type="ECO:0000256" key="14">
    <source>
        <dbReference type="ARBA" id="ARBA00024688"/>
    </source>
</evidence>
<evidence type="ECO:0000256" key="2">
    <source>
        <dbReference type="ARBA" id="ARBA00007866"/>
    </source>
</evidence>
<dbReference type="PANTHER" id="PTHR22888">
    <property type="entry name" value="CYTOCHROME C OXIDASE, SUBUNIT II"/>
    <property type="match status" value="1"/>
</dbReference>
<evidence type="ECO:0000256" key="13">
    <source>
        <dbReference type="ARBA" id="ARBA00023136"/>
    </source>
</evidence>
<dbReference type="GO" id="GO:0020037">
    <property type="term" value="F:heme binding"/>
    <property type="evidence" value="ECO:0007669"/>
    <property type="project" value="InterPro"/>
</dbReference>
<dbReference type="RefSeq" id="WP_116552883.1">
    <property type="nucleotide sequence ID" value="NZ_QCZG01000001.1"/>
</dbReference>
<organism evidence="23 24">
    <name type="scientific">Pueribacillus theae</name>
    <dbReference type="NCBI Taxonomy" id="2171751"/>
    <lineage>
        <taxon>Bacteria</taxon>
        <taxon>Bacillati</taxon>
        <taxon>Bacillota</taxon>
        <taxon>Bacilli</taxon>
        <taxon>Bacillales</taxon>
        <taxon>Bacillaceae</taxon>
        <taxon>Pueribacillus</taxon>
    </lineage>
</organism>
<dbReference type="InterPro" id="IPR014222">
    <property type="entry name" value="Cyt_c_oxidase_su2"/>
</dbReference>
<protein>
    <recommendedName>
        <fullName evidence="18">Cytochrome c oxidase subunit 2</fullName>
        <ecNumber evidence="18">7.1.1.9</ecNumber>
    </recommendedName>
</protein>
<keyword evidence="7 16" id="KW-0479">Metal-binding</keyword>
<evidence type="ECO:0000256" key="19">
    <source>
        <dbReference type="SAM" id="Phobius"/>
    </source>
</evidence>
<evidence type="ECO:0000256" key="9">
    <source>
        <dbReference type="ARBA" id="ARBA00022982"/>
    </source>
</evidence>
<evidence type="ECO:0000259" key="22">
    <source>
        <dbReference type="PROSITE" id="PS51007"/>
    </source>
</evidence>
<accession>A0A2U1K8E1</accession>
<comment type="cofactor">
    <cofactor evidence="18">
        <name>Cu cation</name>
        <dbReference type="ChEBI" id="CHEBI:23378"/>
    </cofactor>
    <text evidence="18">Binds a copper A center.</text>
</comment>
<comment type="subcellular location">
    <subcellularLocation>
        <location evidence="17">Cell membrane</location>
        <topology evidence="17">Multi-pass membrane protein</topology>
    </subcellularLocation>
    <subcellularLocation>
        <location evidence="1">Membrane</location>
        <topology evidence="1">Multi-pass membrane protein</topology>
    </subcellularLocation>
</comment>
<evidence type="ECO:0000256" key="8">
    <source>
        <dbReference type="ARBA" id="ARBA00022967"/>
    </source>
</evidence>
<dbReference type="GO" id="GO:0005886">
    <property type="term" value="C:plasma membrane"/>
    <property type="evidence" value="ECO:0007669"/>
    <property type="project" value="UniProtKB-SubCell"/>
</dbReference>
<keyword evidence="13 19" id="KW-0472">Membrane</keyword>
<reference evidence="23 24" key="1">
    <citation type="submission" date="2018-04" db="EMBL/GenBank/DDBJ databases">
        <title>Camelliibacillus theae gen. nov., sp. nov., isolated from Pu'er tea.</title>
        <authorList>
            <person name="Niu L."/>
        </authorList>
    </citation>
    <scope>NUCLEOTIDE SEQUENCE [LARGE SCALE GENOMIC DNA]</scope>
    <source>
        <strain evidence="23 24">T8</strain>
    </source>
</reference>
<evidence type="ECO:0000256" key="4">
    <source>
        <dbReference type="ARBA" id="ARBA00022617"/>
    </source>
</evidence>
<evidence type="ECO:0000256" key="3">
    <source>
        <dbReference type="ARBA" id="ARBA00022448"/>
    </source>
</evidence>
<keyword evidence="11 16" id="KW-0408">Iron</keyword>
<dbReference type="Pfam" id="PF02790">
    <property type="entry name" value="COX2_TM"/>
    <property type="match status" value="1"/>
</dbReference>
<keyword evidence="6 17" id="KW-0812">Transmembrane</keyword>
<evidence type="ECO:0000256" key="5">
    <source>
        <dbReference type="ARBA" id="ARBA00022660"/>
    </source>
</evidence>
<dbReference type="GO" id="GO:0016491">
    <property type="term" value="F:oxidoreductase activity"/>
    <property type="evidence" value="ECO:0007669"/>
    <property type="project" value="InterPro"/>
</dbReference>
<evidence type="ECO:0000256" key="17">
    <source>
        <dbReference type="RuleBase" id="RU000456"/>
    </source>
</evidence>
<evidence type="ECO:0000256" key="16">
    <source>
        <dbReference type="PROSITE-ProRule" id="PRU00433"/>
    </source>
</evidence>
<evidence type="ECO:0000259" key="21">
    <source>
        <dbReference type="PROSITE" id="PS50999"/>
    </source>
</evidence>
<dbReference type="Pfam" id="PF00034">
    <property type="entry name" value="Cytochrom_C"/>
    <property type="match status" value="1"/>
</dbReference>